<dbReference type="InterPro" id="IPR013088">
    <property type="entry name" value="Znf_NHR/GATA"/>
</dbReference>
<sequence>MADEAKALLRRCAVCGKPVEPPARYRPFCSARCRQVDLGRWLAGDYAIPGEEAEQPEDDAEGR</sequence>
<dbReference type="Gene3D" id="3.30.50.10">
    <property type="entry name" value="Erythroid Transcription Factor GATA-1, subunit A"/>
    <property type="match status" value="1"/>
</dbReference>
<dbReference type="HAMAP" id="MF_00649">
    <property type="entry name" value="DNA_gyrase_inhibitor_YacG"/>
    <property type="match status" value="1"/>
</dbReference>
<reference evidence="4 5" key="1">
    <citation type="submission" date="2016-10" db="EMBL/GenBank/DDBJ databases">
        <authorList>
            <person name="de Groot N.N."/>
        </authorList>
    </citation>
    <scope>NUCLEOTIDE SEQUENCE [LARGE SCALE GENOMIC DNA]</scope>
    <source>
        <strain evidence="4 5">CPCC 100156</strain>
    </source>
</reference>
<dbReference type="PANTHER" id="PTHR36150">
    <property type="entry name" value="DNA GYRASE INHIBITOR YACG"/>
    <property type="match status" value="1"/>
</dbReference>
<dbReference type="GO" id="GO:0006355">
    <property type="term" value="P:regulation of DNA-templated transcription"/>
    <property type="evidence" value="ECO:0007669"/>
    <property type="project" value="InterPro"/>
</dbReference>
<comment type="cofactor">
    <cofactor evidence="3">
        <name>Zn(2+)</name>
        <dbReference type="ChEBI" id="CHEBI:29105"/>
    </cofactor>
    <text evidence="3">Binds 1 zinc ion.</text>
</comment>
<evidence type="ECO:0000313" key="4">
    <source>
        <dbReference type="EMBL" id="SDD21337.1"/>
    </source>
</evidence>
<comment type="similarity">
    <text evidence="3">Belongs to the DNA gyrase inhibitor YacG family.</text>
</comment>
<evidence type="ECO:0000313" key="5">
    <source>
        <dbReference type="Proteomes" id="UP000198925"/>
    </source>
</evidence>
<keyword evidence="2 3" id="KW-0862">Zinc</keyword>
<feature type="binding site" evidence="3">
    <location>
        <position position="33"/>
    </location>
    <ligand>
        <name>Zn(2+)</name>
        <dbReference type="ChEBI" id="CHEBI:29105"/>
    </ligand>
</feature>
<protein>
    <recommendedName>
        <fullName evidence="3">DNA gyrase inhibitor YacG</fullName>
    </recommendedName>
</protein>
<dbReference type="PANTHER" id="PTHR36150:SF1">
    <property type="entry name" value="DNA GYRASE INHIBITOR YACG"/>
    <property type="match status" value="1"/>
</dbReference>
<keyword evidence="5" id="KW-1185">Reference proteome</keyword>
<keyword evidence="1 3" id="KW-0479">Metal-binding</keyword>
<dbReference type="GO" id="GO:0008270">
    <property type="term" value="F:zinc ion binding"/>
    <property type="evidence" value="ECO:0007669"/>
    <property type="project" value="UniProtKB-UniRule"/>
</dbReference>
<feature type="binding site" evidence="3">
    <location>
        <position position="29"/>
    </location>
    <ligand>
        <name>Zn(2+)</name>
        <dbReference type="ChEBI" id="CHEBI:29105"/>
    </ligand>
</feature>
<feature type="binding site" evidence="3">
    <location>
        <position position="12"/>
    </location>
    <ligand>
        <name>Zn(2+)</name>
        <dbReference type="ChEBI" id="CHEBI:29105"/>
    </ligand>
</feature>
<dbReference type="Pfam" id="PF03884">
    <property type="entry name" value="YacG"/>
    <property type="match status" value="1"/>
</dbReference>
<gene>
    <name evidence="3" type="primary">yacG</name>
    <name evidence="4" type="ORF">SAMN04487779_1005195</name>
</gene>
<dbReference type="AlphaFoldDB" id="A0A1G6SYN2"/>
<dbReference type="SUPFAM" id="SSF57716">
    <property type="entry name" value="Glucocorticoid receptor-like (DNA-binding domain)"/>
    <property type="match status" value="1"/>
</dbReference>
<name>A0A1G6SYN2_9PROT</name>
<comment type="subunit">
    <text evidence="3">Interacts with GyrB.</text>
</comment>
<dbReference type="InterPro" id="IPR005584">
    <property type="entry name" value="DNA_gyrase_inhibitor_YacG"/>
</dbReference>
<dbReference type="EMBL" id="FMZX01000005">
    <property type="protein sequence ID" value="SDD21337.1"/>
    <property type="molecule type" value="Genomic_DNA"/>
</dbReference>
<comment type="function">
    <text evidence="3">Inhibits all the catalytic activities of DNA gyrase by preventing its interaction with DNA. Acts by binding directly to the C-terminal domain of GyrB, which probably disrupts DNA binding by the gyrase.</text>
</comment>
<evidence type="ECO:0000256" key="1">
    <source>
        <dbReference type="ARBA" id="ARBA00022723"/>
    </source>
</evidence>
<dbReference type="STRING" id="938405.SAMN02927895_02367"/>
<evidence type="ECO:0000256" key="2">
    <source>
        <dbReference type="ARBA" id="ARBA00022833"/>
    </source>
</evidence>
<feature type="binding site" evidence="3">
    <location>
        <position position="15"/>
    </location>
    <ligand>
        <name>Zn(2+)</name>
        <dbReference type="ChEBI" id="CHEBI:29105"/>
    </ligand>
</feature>
<dbReference type="RefSeq" id="WP_090663442.1">
    <property type="nucleotide sequence ID" value="NZ_FMZX01000005.1"/>
</dbReference>
<proteinExistence type="inferred from homology"/>
<accession>A0A1G6SYN2</accession>
<evidence type="ECO:0000256" key="3">
    <source>
        <dbReference type="HAMAP-Rule" id="MF_00649"/>
    </source>
</evidence>
<dbReference type="GO" id="GO:0008657">
    <property type="term" value="F:DNA topoisomerase type II (double strand cut, ATP-hydrolyzing) inhibitor activity"/>
    <property type="evidence" value="ECO:0007669"/>
    <property type="project" value="UniProtKB-UniRule"/>
</dbReference>
<organism evidence="4 5">
    <name type="scientific">Belnapia rosea</name>
    <dbReference type="NCBI Taxonomy" id="938405"/>
    <lineage>
        <taxon>Bacteria</taxon>
        <taxon>Pseudomonadati</taxon>
        <taxon>Pseudomonadota</taxon>
        <taxon>Alphaproteobacteria</taxon>
        <taxon>Acetobacterales</taxon>
        <taxon>Roseomonadaceae</taxon>
        <taxon>Belnapia</taxon>
    </lineage>
</organism>
<dbReference type="Proteomes" id="UP000198925">
    <property type="component" value="Unassembled WGS sequence"/>
</dbReference>